<keyword evidence="4" id="KW-0653">Protein transport</keyword>
<keyword evidence="3 4" id="KW-0268">Exocytosis</keyword>
<protein>
    <recommendedName>
        <fullName evidence="4">Exocyst complex component SEC5</fullName>
    </recommendedName>
</protein>
<feature type="region of interest" description="Disordered" evidence="5">
    <location>
        <begin position="840"/>
        <end position="886"/>
    </location>
</feature>
<feature type="region of interest" description="Disordered" evidence="5">
    <location>
        <begin position="18"/>
        <end position="44"/>
    </location>
</feature>
<dbReference type="GO" id="GO:0015031">
    <property type="term" value="P:protein transport"/>
    <property type="evidence" value="ECO:0007669"/>
    <property type="project" value="UniProtKB-KW"/>
</dbReference>
<proteinExistence type="inferred from homology"/>
<evidence type="ECO:0000313" key="7">
    <source>
        <dbReference type="EMBL" id="CED82783.1"/>
    </source>
</evidence>
<sequence length="886" mass="99256">MATFEIDEEAFLARYRLRTTSPTQWEDEDHGTGPLDGPTEAEQDSAGLRVVELEGWAGEPDPFGLRGSGRKKQAPNEERSKALRTLVQENFDRFVSVKASTDAVYQEMKDALLMEGNEYGTKDIKTSLQDSSSIADEIYLPILENTLRAQKLRSTLSVFERSKFFFNLPGSILSSIDANRPDQALSAYKKVLYILETRPGQLLPISTKNATQRDQQHRIVDKVWSQVEAIIGRLRNDLLALLKDGSRGWEDQEKTIEILLELDATDEPLWTYFDSQHNHVLGQLQNAHDEFAERVNSLRTSTDQAFPKGEEALEKRRALNLQRCVLSLSLMKEPEKVLENGDGHEVWKAMLDLVKNLSDVLLHSLPNFWRIAKHFLDGKYAAKTKNATPSRTPVSPISANRPPTQCRKMAVDIIKLYISLLASFFSFTPSVSNNHELPPFVPTQSTSLTSAVYANRILSEITECVNDINAGEISSEARDQLKNLLEHARGKFIEVICEGWRKDSEMIYSLEDWIPNPDVPSTTMYLSRIADFQNYNSNAAFKAATGLEKTSETRSVIIPPLFVARIKNSFFDSLYFLLDGMVRLSFQDYIPLQDPATQKMMVSVGMAGMSSMPDVTKIETRTLLTISNFGHLKAKLLPQLIKQFETSYGIVTKEDQKTLAEVEDQLDKILFDDYVRRKVVVLREIIRRGILFSGIDWYRASKPTEIGSYMYEALVFMVEVHAQISAVSKPLLHRSLSSLLEEMAKVALESFRQVKRFGMGGMLSATLSIEFMHQTLVAHVTPVASAILTEVYAVISKAYSRPVSESGDELQKELDAVKKTLYNSRKATSVEFMCLRKESTLSASSSASSAATGGSGMGKVTQVGEHSGSSTGGLTRPEGLRRDSKE</sequence>
<evidence type="ECO:0000256" key="1">
    <source>
        <dbReference type="ARBA" id="ARBA00010578"/>
    </source>
</evidence>
<evidence type="ECO:0000256" key="4">
    <source>
        <dbReference type="RuleBase" id="RU365069"/>
    </source>
</evidence>
<evidence type="ECO:0000256" key="5">
    <source>
        <dbReference type="SAM" id="MobiDB-lite"/>
    </source>
</evidence>
<feature type="compositionally biased region" description="Low complexity" evidence="5">
    <location>
        <begin position="840"/>
        <end position="852"/>
    </location>
</feature>
<comment type="function">
    <text evidence="4">Component of the exocyst complex involved in the docking of exocytic vesicles with fusion sites on the plasma membrane.</text>
</comment>
<evidence type="ECO:0000259" key="6">
    <source>
        <dbReference type="Pfam" id="PF15469"/>
    </source>
</evidence>
<dbReference type="Pfam" id="PF15469">
    <property type="entry name" value="Sec5"/>
    <property type="match status" value="1"/>
</dbReference>
<dbReference type="EMBL" id="LN483142">
    <property type="protein sequence ID" value="CED82783.1"/>
    <property type="molecule type" value="Genomic_DNA"/>
</dbReference>
<reference evidence="7" key="1">
    <citation type="submission" date="2014-08" db="EMBL/GenBank/DDBJ databases">
        <authorList>
            <person name="Sharma Rahul"/>
            <person name="Thines Marco"/>
        </authorList>
    </citation>
    <scope>NUCLEOTIDE SEQUENCE</scope>
</reference>
<organism evidence="7">
    <name type="scientific">Phaffia rhodozyma</name>
    <name type="common">Yeast</name>
    <name type="synonym">Xanthophyllomyces dendrorhous</name>
    <dbReference type="NCBI Taxonomy" id="264483"/>
    <lineage>
        <taxon>Eukaryota</taxon>
        <taxon>Fungi</taxon>
        <taxon>Dikarya</taxon>
        <taxon>Basidiomycota</taxon>
        <taxon>Agaricomycotina</taxon>
        <taxon>Tremellomycetes</taxon>
        <taxon>Cystofilobasidiales</taxon>
        <taxon>Mrakiaceae</taxon>
        <taxon>Phaffia</taxon>
    </lineage>
</organism>
<evidence type="ECO:0000256" key="2">
    <source>
        <dbReference type="ARBA" id="ARBA00022448"/>
    </source>
</evidence>
<name>A0A0F7SRW5_PHARH</name>
<dbReference type="InterPro" id="IPR039481">
    <property type="entry name" value="EXOC2/Sec5_N_dom"/>
</dbReference>
<keyword evidence="2 4" id="KW-0813">Transport</keyword>
<dbReference type="GO" id="GO:0000145">
    <property type="term" value="C:exocyst"/>
    <property type="evidence" value="ECO:0007669"/>
    <property type="project" value="UniProtKB-UniRule"/>
</dbReference>
<accession>A0A0F7SRW5</accession>
<dbReference type="PANTHER" id="PTHR13043:SF1">
    <property type="entry name" value="EXOCYST COMPLEX COMPONENT 2"/>
    <property type="match status" value="1"/>
</dbReference>
<dbReference type="AlphaFoldDB" id="A0A0F7SRW5"/>
<feature type="domain" description="Exocyst complex component EXOC2/Sec5 N-terminal" evidence="6">
    <location>
        <begin position="77"/>
        <end position="835"/>
    </location>
</feature>
<evidence type="ECO:0000256" key="3">
    <source>
        <dbReference type="ARBA" id="ARBA00022483"/>
    </source>
</evidence>
<comment type="subunit">
    <text evidence="4">Component of the exocyst complex.</text>
</comment>
<feature type="region of interest" description="Disordered" evidence="5">
    <location>
        <begin position="59"/>
        <end position="79"/>
    </location>
</feature>
<dbReference type="GO" id="GO:0006887">
    <property type="term" value="P:exocytosis"/>
    <property type="evidence" value="ECO:0007669"/>
    <property type="project" value="UniProtKB-KW"/>
</dbReference>
<dbReference type="InterPro" id="IPR029175">
    <property type="entry name" value="EXOC2/Sec5"/>
</dbReference>
<comment type="similarity">
    <text evidence="1 4">Belongs to the SEC5 family.</text>
</comment>
<dbReference type="GO" id="GO:0006893">
    <property type="term" value="P:Golgi to plasma membrane transport"/>
    <property type="evidence" value="ECO:0007669"/>
    <property type="project" value="UniProtKB-UniRule"/>
</dbReference>
<dbReference type="PANTHER" id="PTHR13043">
    <property type="entry name" value="EXOCYST COMPLEX COMPONENT SEC5"/>
    <property type="match status" value="1"/>
</dbReference>